<evidence type="ECO:0000256" key="5">
    <source>
        <dbReference type="ARBA" id="ARBA00022618"/>
    </source>
</evidence>
<accession>A0A381S2Y2</accession>
<keyword evidence="5" id="KW-0132">Cell division</keyword>
<dbReference type="Pfam" id="PF02687">
    <property type="entry name" value="FtsX"/>
    <property type="match status" value="1"/>
</dbReference>
<organism evidence="13">
    <name type="scientific">marine metagenome</name>
    <dbReference type="NCBI Taxonomy" id="408172"/>
    <lineage>
        <taxon>unclassified sequences</taxon>
        <taxon>metagenomes</taxon>
        <taxon>ecological metagenomes</taxon>
    </lineage>
</organism>
<dbReference type="InterPro" id="IPR040690">
    <property type="entry name" value="FtsX_ECD"/>
</dbReference>
<gene>
    <name evidence="13" type="ORF">METZ01_LOCUS51300</name>
</gene>
<evidence type="ECO:0000256" key="10">
    <source>
        <dbReference type="SAM" id="Phobius"/>
    </source>
</evidence>
<feature type="domain" description="FtsX extracellular" evidence="12">
    <location>
        <begin position="58"/>
        <end position="152"/>
    </location>
</feature>
<feature type="transmembrane region" description="Helical" evidence="10">
    <location>
        <begin position="229"/>
        <end position="250"/>
    </location>
</feature>
<keyword evidence="9" id="KW-0131">Cell cycle</keyword>
<evidence type="ECO:0000259" key="11">
    <source>
        <dbReference type="Pfam" id="PF02687"/>
    </source>
</evidence>
<reference evidence="13" key="1">
    <citation type="submission" date="2018-05" db="EMBL/GenBank/DDBJ databases">
        <authorList>
            <person name="Lanie J.A."/>
            <person name="Ng W.-L."/>
            <person name="Kazmierczak K.M."/>
            <person name="Andrzejewski T.M."/>
            <person name="Davidsen T.M."/>
            <person name="Wayne K.J."/>
            <person name="Tettelin H."/>
            <person name="Glass J.I."/>
            <person name="Rusch D."/>
            <person name="Podicherti R."/>
            <person name="Tsui H.-C.T."/>
            <person name="Winkler M.E."/>
        </authorList>
    </citation>
    <scope>NUCLEOTIDE SEQUENCE</scope>
</reference>
<evidence type="ECO:0000256" key="2">
    <source>
        <dbReference type="ARBA" id="ARBA00007379"/>
    </source>
</evidence>
<evidence type="ECO:0000256" key="8">
    <source>
        <dbReference type="ARBA" id="ARBA00023136"/>
    </source>
</evidence>
<feature type="non-terminal residue" evidence="13">
    <location>
        <position position="1"/>
    </location>
</feature>
<proteinExistence type="inferred from homology"/>
<keyword evidence="8 10" id="KW-0472">Membrane</keyword>
<dbReference type="GO" id="GO:0051301">
    <property type="term" value="P:cell division"/>
    <property type="evidence" value="ECO:0007669"/>
    <property type="project" value="UniProtKB-KW"/>
</dbReference>
<keyword evidence="7 10" id="KW-1133">Transmembrane helix</keyword>
<evidence type="ECO:0000256" key="7">
    <source>
        <dbReference type="ARBA" id="ARBA00022989"/>
    </source>
</evidence>
<evidence type="ECO:0000256" key="3">
    <source>
        <dbReference type="ARBA" id="ARBA00021907"/>
    </source>
</evidence>
<evidence type="ECO:0000256" key="4">
    <source>
        <dbReference type="ARBA" id="ARBA00022475"/>
    </source>
</evidence>
<dbReference type="PANTHER" id="PTHR47755:SF1">
    <property type="entry name" value="CELL DIVISION PROTEIN FTSX"/>
    <property type="match status" value="1"/>
</dbReference>
<keyword evidence="6 10" id="KW-0812">Transmembrane</keyword>
<dbReference type="InterPro" id="IPR004513">
    <property type="entry name" value="FtsX"/>
</dbReference>
<dbReference type="Gene3D" id="3.30.70.3040">
    <property type="match status" value="1"/>
</dbReference>
<feature type="transmembrane region" description="Helical" evidence="10">
    <location>
        <begin position="20"/>
        <end position="43"/>
    </location>
</feature>
<dbReference type="Pfam" id="PF18075">
    <property type="entry name" value="FtsX_ECD"/>
    <property type="match status" value="1"/>
</dbReference>
<evidence type="ECO:0000259" key="12">
    <source>
        <dbReference type="Pfam" id="PF18075"/>
    </source>
</evidence>
<evidence type="ECO:0000256" key="1">
    <source>
        <dbReference type="ARBA" id="ARBA00004651"/>
    </source>
</evidence>
<sequence>VLYRLWYYVRETFVSLWRNLSLTLAAILTVAISLSLVGASLLIREGAARATAQFQEGVEFIVFMVSDASAEQDAAIRNVLDSSPAVSGYTYVDKLAAYEEFQRLFADKPELIESVTPDVMPPSYRIVPANPDAGNVAEMARQFGEQPGVKEVATATEAIRQIEDFSTRVSQALLVAAVVLVGVSTLLILNTVFTAIGARRQEIEVMKLVGATNWFIRIPFMLEGTIHGLTGAALAIPALFVVDAQVLAYFQESDAVPLFRGFAVPEGFVWDTSIWLLVIGGLVGMIGSAVAVTRFTDV</sequence>
<protein>
    <recommendedName>
        <fullName evidence="3">Cell division protein FtsX</fullName>
    </recommendedName>
</protein>
<feature type="domain" description="ABC3 transporter permease C-terminal" evidence="11">
    <location>
        <begin position="175"/>
        <end position="294"/>
    </location>
</feature>
<dbReference type="InterPro" id="IPR003838">
    <property type="entry name" value="ABC3_permease_C"/>
</dbReference>
<evidence type="ECO:0000313" key="13">
    <source>
        <dbReference type="EMBL" id="SUZ98446.1"/>
    </source>
</evidence>
<evidence type="ECO:0000256" key="9">
    <source>
        <dbReference type="ARBA" id="ARBA00023306"/>
    </source>
</evidence>
<comment type="similarity">
    <text evidence="2">Belongs to the ABC-4 integral membrane protein family. FtsX subfamily.</text>
</comment>
<dbReference type="GO" id="GO:0005886">
    <property type="term" value="C:plasma membrane"/>
    <property type="evidence" value="ECO:0007669"/>
    <property type="project" value="UniProtKB-SubCell"/>
</dbReference>
<feature type="transmembrane region" description="Helical" evidence="10">
    <location>
        <begin position="172"/>
        <end position="193"/>
    </location>
</feature>
<dbReference type="EMBL" id="UINC01002605">
    <property type="protein sequence ID" value="SUZ98446.1"/>
    <property type="molecule type" value="Genomic_DNA"/>
</dbReference>
<name>A0A381S2Y2_9ZZZZ</name>
<feature type="transmembrane region" description="Helical" evidence="10">
    <location>
        <begin position="274"/>
        <end position="295"/>
    </location>
</feature>
<dbReference type="PANTHER" id="PTHR47755">
    <property type="entry name" value="CELL DIVISION PROTEIN FTSX"/>
    <property type="match status" value="1"/>
</dbReference>
<evidence type="ECO:0000256" key="6">
    <source>
        <dbReference type="ARBA" id="ARBA00022692"/>
    </source>
</evidence>
<dbReference type="AlphaFoldDB" id="A0A381S2Y2"/>
<comment type="subcellular location">
    <subcellularLocation>
        <location evidence="1">Cell membrane</location>
        <topology evidence="1">Multi-pass membrane protein</topology>
    </subcellularLocation>
</comment>
<keyword evidence="4" id="KW-1003">Cell membrane</keyword>
<dbReference type="PIRSF" id="PIRSF003097">
    <property type="entry name" value="FtsX"/>
    <property type="match status" value="1"/>
</dbReference>